<comment type="caution">
    <text evidence="7">The sequence shown here is derived from an EMBL/GenBank/DDBJ whole genome shotgun (WGS) entry which is preliminary data.</text>
</comment>
<protein>
    <submittedName>
        <fullName evidence="7">Lysoplasmalogenase</fullName>
    </submittedName>
</protein>
<keyword evidence="3 6" id="KW-0812">Transmembrane</keyword>
<name>A0A264W1C7_9BACL</name>
<dbReference type="InterPro" id="IPR012506">
    <property type="entry name" value="TMEM86B-like"/>
</dbReference>
<dbReference type="Pfam" id="PF07947">
    <property type="entry name" value="YhhN"/>
    <property type="match status" value="1"/>
</dbReference>
<dbReference type="GO" id="GO:0016020">
    <property type="term" value="C:membrane"/>
    <property type="evidence" value="ECO:0007669"/>
    <property type="project" value="UniProtKB-SubCell"/>
</dbReference>
<evidence type="ECO:0000256" key="6">
    <source>
        <dbReference type="SAM" id="Phobius"/>
    </source>
</evidence>
<evidence type="ECO:0000256" key="5">
    <source>
        <dbReference type="ARBA" id="ARBA00023136"/>
    </source>
</evidence>
<gene>
    <name evidence="7" type="ORF">CF394_11765</name>
</gene>
<feature type="transmembrane region" description="Helical" evidence="6">
    <location>
        <begin position="160"/>
        <end position="180"/>
    </location>
</feature>
<accession>A0A264W1C7</accession>
<dbReference type="GO" id="GO:0016787">
    <property type="term" value="F:hydrolase activity"/>
    <property type="evidence" value="ECO:0007669"/>
    <property type="project" value="TreeGrafter"/>
</dbReference>
<evidence type="ECO:0000256" key="1">
    <source>
        <dbReference type="ARBA" id="ARBA00004141"/>
    </source>
</evidence>
<dbReference type="OrthoDB" id="5592477at2"/>
<keyword evidence="4 6" id="KW-1133">Transmembrane helix</keyword>
<reference evidence="7 8" key="1">
    <citation type="submission" date="2017-07" db="EMBL/GenBank/DDBJ databases">
        <title>Tetzosporium hominis gen.nov. sp.nov.</title>
        <authorList>
            <person name="Tetz G."/>
            <person name="Tetz V."/>
        </authorList>
    </citation>
    <scope>NUCLEOTIDE SEQUENCE [LARGE SCALE GENOMIC DNA]</scope>
    <source>
        <strain evidence="7 8">VT-49</strain>
    </source>
</reference>
<dbReference type="PANTHER" id="PTHR31885:SF6">
    <property type="entry name" value="GH04784P"/>
    <property type="match status" value="1"/>
</dbReference>
<keyword evidence="5 6" id="KW-0472">Membrane</keyword>
<dbReference type="AlphaFoldDB" id="A0A264W1C7"/>
<evidence type="ECO:0000313" key="7">
    <source>
        <dbReference type="EMBL" id="OZS77398.1"/>
    </source>
</evidence>
<dbReference type="RefSeq" id="WP_094943884.1">
    <property type="nucleotide sequence ID" value="NZ_NOKQ01000252.1"/>
</dbReference>
<feature type="transmembrane region" description="Helical" evidence="6">
    <location>
        <begin position="134"/>
        <end position="153"/>
    </location>
</feature>
<comment type="similarity">
    <text evidence="2">Belongs to the TMEM86 family.</text>
</comment>
<evidence type="ECO:0000256" key="2">
    <source>
        <dbReference type="ARBA" id="ARBA00007375"/>
    </source>
</evidence>
<feature type="transmembrane region" description="Helical" evidence="6">
    <location>
        <begin position="81"/>
        <end position="99"/>
    </location>
</feature>
<dbReference type="Proteomes" id="UP000217065">
    <property type="component" value="Unassembled WGS sequence"/>
</dbReference>
<comment type="subcellular location">
    <subcellularLocation>
        <location evidence="1">Membrane</location>
        <topology evidence="1">Multi-pass membrane protein</topology>
    </subcellularLocation>
</comment>
<feature type="transmembrane region" description="Helical" evidence="6">
    <location>
        <begin position="30"/>
        <end position="46"/>
    </location>
</feature>
<organism evidence="7 8">
    <name type="scientific">Tetzosporium hominis</name>
    <dbReference type="NCBI Taxonomy" id="2020506"/>
    <lineage>
        <taxon>Bacteria</taxon>
        <taxon>Bacillati</taxon>
        <taxon>Bacillota</taxon>
        <taxon>Bacilli</taxon>
        <taxon>Bacillales</taxon>
        <taxon>Caryophanaceae</taxon>
        <taxon>Tetzosporium</taxon>
    </lineage>
</organism>
<evidence type="ECO:0000313" key="8">
    <source>
        <dbReference type="Proteomes" id="UP000217065"/>
    </source>
</evidence>
<dbReference type="EMBL" id="NOKQ01000252">
    <property type="protein sequence ID" value="OZS77398.1"/>
    <property type="molecule type" value="Genomic_DNA"/>
</dbReference>
<dbReference type="PANTHER" id="PTHR31885">
    <property type="entry name" value="GH04784P"/>
    <property type="match status" value="1"/>
</dbReference>
<evidence type="ECO:0000256" key="3">
    <source>
        <dbReference type="ARBA" id="ARBA00022692"/>
    </source>
</evidence>
<sequence length="214" mass="24470">MKKFVLPLLIFFMAGLYIFSIPEDPTILKVTFKLIPMILILVYAYLQCRSKPNPTQWILLVGLFTCMLADGFIAYSFILGLATFLVGHLFYVVGFSRAWKFSKIRFAMILFILTYSFLMGQTLVTALMENENTALVIPVIAYVIVISLMAWTAIMTRSKWAILGSLLFVLSDSILSWNMFVSDVPQSTFLIMSTYYSAQFFIAHSLEQNDYTLF</sequence>
<evidence type="ECO:0000256" key="4">
    <source>
        <dbReference type="ARBA" id="ARBA00022989"/>
    </source>
</evidence>
<keyword evidence="8" id="KW-1185">Reference proteome</keyword>
<proteinExistence type="inferred from homology"/>
<feature type="transmembrane region" description="Helical" evidence="6">
    <location>
        <begin position="106"/>
        <end position="128"/>
    </location>
</feature>